<evidence type="ECO:0000313" key="2">
    <source>
        <dbReference type="EMBL" id="SHD76688.1"/>
    </source>
</evidence>
<dbReference type="EMBL" id="LT669839">
    <property type="protein sequence ID" value="SHD76688.1"/>
    <property type="molecule type" value="Genomic_DNA"/>
</dbReference>
<name>A0A1M4PMJ4_9FIRM</name>
<keyword evidence="3" id="KW-1185">Reference proteome</keyword>
<dbReference type="Proteomes" id="UP000245423">
    <property type="component" value="Chromosome 1"/>
</dbReference>
<accession>A0A1M4PMJ4</accession>
<evidence type="ECO:0000313" key="3">
    <source>
        <dbReference type="Proteomes" id="UP000245423"/>
    </source>
</evidence>
<dbReference type="RefSeq" id="WP_208754697.1">
    <property type="nucleotide sequence ID" value="NZ_LT669839.1"/>
</dbReference>
<keyword evidence="1" id="KW-0812">Transmembrane</keyword>
<dbReference type="AlphaFoldDB" id="A0A1M4PMJ4"/>
<organism evidence="2 3">
    <name type="scientific">[Clostridium] ultunense Esp</name>
    <dbReference type="NCBI Taxonomy" id="1288971"/>
    <lineage>
        <taxon>Bacteria</taxon>
        <taxon>Bacillati</taxon>
        <taxon>Bacillota</taxon>
        <taxon>Tissierellia</taxon>
        <taxon>Tissierellales</taxon>
        <taxon>Tepidimicrobiaceae</taxon>
        <taxon>Schnuerera</taxon>
    </lineage>
</organism>
<sequence length="80" mass="9420">MDRETYYMRVKKMIAPIIITILLIIYLSFFIWGWSYINAPFWVKVAGLTIPVFLIGASIFVLIERIKEIRSGEEDDLSKY</sequence>
<keyword evidence="1" id="KW-1133">Transmembrane helix</keyword>
<proteinExistence type="predicted"/>
<keyword evidence="1" id="KW-0472">Membrane</keyword>
<feature type="transmembrane region" description="Helical" evidence="1">
    <location>
        <begin position="12"/>
        <end position="35"/>
    </location>
</feature>
<feature type="transmembrane region" description="Helical" evidence="1">
    <location>
        <begin position="41"/>
        <end position="63"/>
    </location>
</feature>
<evidence type="ECO:0000256" key="1">
    <source>
        <dbReference type="SAM" id="Phobius"/>
    </source>
</evidence>
<protein>
    <submittedName>
        <fullName evidence="2">Uncharacterized protein</fullName>
    </submittedName>
</protein>
<gene>
    <name evidence="2" type="ORF">CUESP1_1316</name>
</gene>
<reference evidence="2 3" key="1">
    <citation type="submission" date="2016-11" db="EMBL/GenBank/DDBJ databases">
        <authorList>
            <person name="Manzoor S."/>
        </authorList>
    </citation>
    <scope>NUCLEOTIDE SEQUENCE [LARGE SCALE GENOMIC DNA]</scope>
    <source>
        <strain evidence="2">Clostridium ultunense strain Esp</strain>
    </source>
</reference>